<comment type="catalytic activity">
    <reaction evidence="11">
        <text>S-sulfanylglutathione + O2 + H2O = sulfite + glutathione + 2 H(+)</text>
        <dbReference type="Rhea" id="RHEA:12981"/>
        <dbReference type="ChEBI" id="CHEBI:15377"/>
        <dbReference type="ChEBI" id="CHEBI:15378"/>
        <dbReference type="ChEBI" id="CHEBI:15379"/>
        <dbReference type="ChEBI" id="CHEBI:17359"/>
        <dbReference type="ChEBI" id="CHEBI:57925"/>
        <dbReference type="ChEBI" id="CHEBI:58905"/>
        <dbReference type="EC" id="1.13.11.18"/>
    </reaction>
</comment>
<geneLocation type="mitochondrion" evidence="16"/>
<keyword evidence="17" id="KW-1185">Reference proteome</keyword>
<evidence type="ECO:0000256" key="5">
    <source>
        <dbReference type="ARBA" id="ARBA00022946"/>
    </source>
</evidence>
<evidence type="ECO:0000256" key="4">
    <source>
        <dbReference type="ARBA" id="ARBA00022723"/>
    </source>
</evidence>
<dbReference type="GO" id="GO:0070813">
    <property type="term" value="P:hydrogen sulfide metabolic process"/>
    <property type="evidence" value="ECO:0007669"/>
    <property type="project" value="TreeGrafter"/>
</dbReference>
<dbReference type="Gene3D" id="3.60.15.10">
    <property type="entry name" value="Ribonuclease Z/Hydroxyacylglutathione hydrolase-like"/>
    <property type="match status" value="1"/>
</dbReference>
<comment type="cofactor">
    <cofactor evidence="1">
        <name>Fe(2+)</name>
        <dbReference type="ChEBI" id="CHEBI:29033"/>
    </cofactor>
</comment>
<dbReference type="STRING" id="37360.A0A0G4IZA2"/>
<feature type="domain" description="Metallo-beta-lactamase" evidence="14">
    <location>
        <begin position="22"/>
        <end position="186"/>
    </location>
</feature>
<sequence>MASLSASIPGLFFRQLFEAQSSTYTYLLADRAAKAAILIDPVDVCADRDANLIRQLGFDLKYAINTHCHADHVTGTGVLKQMIPGTKSVISADSGCTSDVKVRDNDKIEFGKFWLECRATPGHTNGCISYVLRGPDATLAVFTGDTLLIRGCGRTDFQEGDSTRLYESVHKKLFTLPDDTLVYPAHDYKGFTASTIGEEKQYNPRLTKTLPEFIAIMANLNLPRPAKIDIAVPANLKCGIQPSA</sequence>
<dbReference type="PANTHER" id="PTHR43084:SF1">
    <property type="entry name" value="PERSULFIDE DIOXYGENASE ETHE1, MITOCHONDRIAL"/>
    <property type="match status" value="1"/>
</dbReference>
<evidence type="ECO:0000313" key="18">
    <source>
        <dbReference type="Proteomes" id="UP000290189"/>
    </source>
</evidence>
<evidence type="ECO:0000256" key="12">
    <source>
        <dbReference type="ARBA" id="ARBA00066686"/>
    </source>
</evidence>
<gene>
    <name evidence="15" type="ORF">PBRA_001665</name>
    <name evidence="16" type="ORF">PLBR_LOCUS1114</name>
</gene>
<dbReference type="FunFam" id="3.60.15.10:FF:000013">
    <property type="entry name" value="Persulfide dioxygenase ETHE1, mitochondrial"/>
    <property type="match status" value="1"/>
</dbReference>
<dbReference type="GO" id="GO:0050313">
    <property type="term" value="F:sulfur dioxygenase activity"/>
    <property type="evidence" value="ECO:0007669"/>
    <property type="project" value="UniProtKB-EC"/>
</dbReference>
<dbReference type="EC" id="1.13.11.18" evidence="12"/>
<evidence type="ECO:0000259" key="14">
    <source>
        <dbReference type="SMART" id="SM00849"/>
    </source>
</evidence>
<evidence type="ECO:0000256" key="13">
    <source>
        <dbReference type="ARBA" id="ARBA00077964"/>
    </source>
</evidence>
<dbReference type="EMBL" id="CDSF01000101">
    <property type="protein sequence ID" value="CEP00610.1"/>
    <property type="molecule type" value="Genomic_DNA"/>
</dbReference>
<protein>
    <recommendedName>
        <fullName evidence="12">persulfide dioxygenase</fullName>
        <ecNumber evidence="12">1.13.11.18</ecNumber>
    </recommendedName>
    <alternativeName>
        <fullName evidence="13">Sulfur dioxygenase ETHE1</fullName>
    </alternativeName>
</protein>
<evidence type="ECO:0000256" key="9">
    <source>
        <dbReference type="ARBA" id="ARBA00023004"/>
    </source>
</evidence>
<dbReference type="AlphaFoldDB" id="A0A0G4IZA2"/>
<keyword evidence="8" id="KW-0560">Oxidoreductase</keyword>
<keyword evidence="9" id="KW-0408">Iron</keyword>
<evidence type="ECO:0000256" key="2">
    <source>
        <dbReference type="ARBA" id="ARBA00004173"/>
    </source>
</evidence>
<accession>A0A0G4IZA2</accession>
<keyword evidence="10 16" id="KW-0496">Mitochondrion</keyword>
<evidence type="ECO:0000256" key="8">
    <source>
        <dbReference type="ARBA" id="ARBA00023002"/>
    </source>
</evidence>
<evidence type="ECO:0000313" key="17">
    <source>
        <dbReference type="Proteomes" id="UP000039324"/>
    </source>
</evidence>
<keyword evidence="4" id="KW-0479">Metal-binding</keyword>
<dbReference type="SMART" id="SM00849">
    <property type="entry name" value="Lactamase_B"/>
    <property type="match status" value="1"/>
</dbReference>
<dbReference type="GO" id="GO:0046872">
    <property type="term" value="F:metal ion binding"/>
    <property type="evidence" value="ECO:0007669"/>
    <property type="project" value="UniProtKB-KW"/>
</dbReference>
<dbReference type="OrthoDB" id="449487at2759"/>
<evidence type="ECO:0000256" key="1">
    <source>
        <dbReference type="ARBA" id="ARBA00001954"/>
    </source>
</evidence>
<evidence type="ECO:0000313" key="15">
    <source>
        <dbReference type="EMBL" id="CEP00610.1"/>
    </source>
</evidence>
<dbReference type="Proteomes" id="UP000290189">
    <property type="component" value="Unassembled WGS sequence"/>
</dbReference>
<dbReference type="EMBL" id="OVEO01000002">
    <property type="protein sequence ID" value="SPQ93899.1"/>
    <property type="molecule type" value="Genomic_DNA"/>
</dbReference>
<dbReference type="InterPro" id="IPR036866">
    <property type="entry name" value="RibonucZ/Hydroxyglut_hydro"/>
</dbReference>
<evidence type="ECO:0000256" key="7">
    <source>
        <dbReference type="ARBA" id="ARBA00022990"/>
    </source>
</evidence>
<reference evidence="15 17" key="1">
    <citation type="submission" date="2015-02" db="EMBL/GenBank/DDBJ databases">
        <authorList>
            <person name="Chooi Y.-H."/>
        </authorList>
    </citation>
    <scope>NUCLEOTIDE SEQUENCE [LARGE SCALE GENOMIC DNA]</scope>
    <source>
        <strain evidence="15">E3</strain>
    </source>
</reference>
<dbReference type="InterPro" id="IPR001279">
    <property type="entry name" value="Metallo-B-lactamas"/>
</dbReference>
<keyword evidence="5" id="KW-0809">Transit peptide</keyword>
<dbReference type="CDD" id="cd07724">
    <property type="entry name" value="POD-like_MBL-fold"/>
    <property type="match status" value="1"/>
</dbReference>
<dbReference type="PANTHER" id="PTHR43084">
    <property type="entry name" value="PERSULFIDE DIOXYGENASE ETHE1"/>
    <property type="match status" value="1"/>
</dbReference>
<evidence type="ECO:0000256" key="11">
    <source>
        <dbReference type="ARBA" id="ARBA00050990"/>
    </source>
</evidence>
<reference evidence="16 18" key="2">
    <citation type="submission" date="2018-03" db="EMBL/GenBank/DDBJ databases">
        <authorList>
            <person name="Fogelqvist J."/>
        </authorList>
    </citation>
    <scope>NUCLEOTIDE SEQUENCE [LARGE SCALE GENOMIC DNA]</scope>
</reference>
<dbReference type="GO" id="GO:0005739">
    <property type="term" value="C:mitochondrion"/>
    <property type="evidence" value="ECO:0007669"/>
    <property type="project" value="UniProtKB-SubCell"/>
</dbReference>
<dbReference type="OMA" id="VMDIDYA"/>
<comment type="similarity">
    <text evidence="3">Belongs to the metallo-beta-lactamase superfamily. Glyoxalase II family.</text>
</comment>
<dbReference type="Proteomes" id="UP000039324">
    <property type="component" value="Unassembled WGS sequence"/>
</dbReference>
<evidence type="ECO:0000256" key="3">
    <source>
        <dbReference type="ARBA" id="ARBA00006759"/>
    </source>
</evidence>
<comment type="subcellular location">
    <subcellularLocation>
        <location evidence="2">Mitochondrion</location>
    </subcellularLocation>
</comment>
<keyword evidence="7" id="KW-0007">Acetylation</keyword>
<dbReference type="Pfam" id="PF00753">
    <property type="entry name" value="Lactamase_B"/>
    <property type="match status" value="2"/>
</dbReference>
<dbReference type="SUPFAM" id="SSF56281">
    <property type="entry name" value="Metallo-hydrolase/oxidoreductase"/>
    <property type="match status" value="1"/>
</dbReference>
<name>A0A0G4IZA2_PLABS</name>
<keyword evidence="6" id="KW-0223">Dioxygenase</keyword>
<dbReference type="GO" id="GO:0006749">
    <property type="term" value="P:glutathione metabolic process"/>
    <property type="evidence" value="ECO:0007669"/>
    <property type="project" value="InterPro"/>
</dbReference>
<evidence type="ECO:0000256" key="10">
    <source>
        <dbReference type="ARBA" id="ARBA00023128"/>
    </source>
</evidence>
<dbReference type="InterPro" id="IPR044528">
    <property type="entry name" value="POD-like_MBL-fold"/>
</dbReference>
<evidence type="ECO:0000313" key="16">
    <source>
        <dbReference type="EMBL" id="SPQ93899.1"/>
    </source>
</evidence>
<dbReference type="InterPro" id="IPR051682">
    <property type="entry name" value="Mito_Persulfide_Diox"/>
</dbReference>
<proteinExistence type="inferred from homology"/>
<organism evidence="15 17">
    <name type="scientific">Plasmodiophora brassicae</name>
    <name type="common">Clubroot disease agent</name>
    <dbReference type="NCBI Taxonomy" id="37360"/>
    <lineage>
        <taxon>Eukaryota</taxon>
        <taxon>Sar</taxon>
        <taxon>Rhizaria</taxon>
        <taxon>Endomyxa</taxon>
        <taxon>Phytomyxea</taxon>
        <taxon>Plasmodiophorida</taxon>
        <taxon>Plasmodiophoridae</taxon>
        <taxon>Plasmodiophora</taxon>
    </lineage>
</organism>
<evidence type="ECO:0000256" key="6">
    <source>
        <dbReference type="ARBA" id="ARBA00022964"/>
    </source>
</evidence>